<evidence type="ECO:0000256" key="4">
    <source>
        <dbReference type="ARBA" id="ARBA00022737"/>
    </source>
</evidence>
<keyword evidence="3" id="KW-0813">Transport</keyword>
<evidence type="ECO:0000256" key="6">
    <source>
        <dbReference type="ARBA" id="ARBA00023136"/>
    </source>
</evidence>
<name>A0AAW2Z8C1_9EUKA</name>
<protein>
    <recommendedName>
        <fullName evidence="7">Clathrin/coatomer adaptor adaptin-like N-terminal domain-containing protein</fullName>
    </recommendedName>
</protein>
<dbReference type="GO" id="GO:0006623">
    <property type="term" value="P:protein targeting to vacuole"/>
    <property type="evidence" value="ECO:0007669"/>
    <property type="project" value="TreeGrafter"/>
</dbReference>
<dbReference type="GO" id="GO:0030123">
    <property type="term" value="C:AP-3 adaptor complex"/>
    <property type="evidence" value="ECO:0007669"/>
    <property type="project" value="InterPro"/>
</dbReference>
<keyword evidence="9" id="KW-1185">Reference proteome</keyword>
<dbReference type="InterPro" id="IPR017105">
    <property type="entry name" value="AP3_complex_dsu"/>
</dbReference>
<proteinExistence type="inferred from homology"/>
<comment type="caution">
    <text evidence="8">The sequence shown here is derived from an EMBL/GenBank/DDBJ whole genome shotgun (WGS) entry which is preliminary data.</text>
</comment>
<accession>A0AAW2Z8C1</accession>
<dbReference type="PANTHER" id="PTHR22781:SF12">
    <property type="entry name" value="AP-3 COMPLEX SUBUNIT DELTA-1"/>
    <property type="match status" value="1"/>
</dbReference>
<keyword evidence="6" id="KW-0472">Membrane</keyword>
<evidence type="ECO:0000259" key="7">
    <source>
        <dbReference type="Pfam" id="PF01602"/>
    </source>
</evidence>
<evidence type="ECO:0000256" key="1">
    <source>
        <dbReference type="ARBA" id="ARBA00004308"/>
    </source>
</evidence>
<dbReference type="Pfam" id="PF01602">
    <property type="entry name" value="Adaptin_N"/>
    <property type="match status" value="1"/>
</dbReference>
<feature type="non-terminal residue" evidence="8">
    <location>
        <position position="201"/>
    </location>
</feature>
<dbReference type="SUPFAM" id="SSF48371">
    <property type="entry name" value="ARM repeat"/>
    <property type="match status" value="1"/>
</dbReference>
<keyword evidence="5" id="KW-0653">Protein transport</keyword>
<sequence>MCGYDMEWAAFHMIEVMSSPNFSLKRTGYLAAAQSFTPSTDVIMLTPQLFRKDLKSSEQYECGFALTTLSNVCTPDLGRDLVSEVVTLLNSTRPYIRKKAILCLYKIFIQYPDALRPAFPRLKEKLADTHPSVVSSSVNVICELARKNPVNYLGMAPVFFKLLTTLNNNWTLIKIVKLFGALTPHEPRLAKKLVEPLANII</sequence>
<dbReference type="InterPro" id="IPR002553">
    <property type="entry name" value="Clathrin/coatomer_adapt-like_N"/>
</dbReference>
<dbReference type="AlphaFoldDB" id="A0AAW2Z8C1"/>
<organism evidence="8 9">
    <name type="scientific">Acrasis kona</name>
    <dbReference type="NCBI Taxonomy" id="1008807"/>
    <lineage>
        <taxon>Eukaryota</taxon>
        <taxon>Discoba</taxon>
        <taxon>Heterolobosea</taxon>
        <taxon>Tetramitia</taxon>
        <taxon>Eutetramitia</taxon>
        <taxon>Acrasidae</taxon>
        <taxon>Acrasis</taxon>
    </lineage>
</organism>
<dbReference type="GO" id="GO:0006896">
    <property type="term" value="P:Golgi to vacuole transport"/>
    <property type="evidence" value="ECO:0007669"/>
    <property type="project" value="TreeGrafter"/>
</dbReference>
<dbReference type="InterPro" id="IPR011989">
    <property type="entry name" value="ARM-like"/>
</dbReference>
<evidence type="ECO:0000256" key="3">
    <source>
        <dbReference type="ARBA" id="ARBA00022448"/>
    </source>
</evidence>
<keyword evidence="4" id="KW-0677">Repeat</keyword>
<evidence type="ECO:0000256" key="2">
    <source>
        <dbReference type="ARBA" id="ARBA00006613"/>
    </source>
</evidence>
<evidence type="ECO:0000313" key="9">
    <source>
        <dbReference type="Proteomes" id="UP001431209"/>
    </source>
</evidence>
<dbReference type="PANTHER" id="PTHR22781">
    <property type="entry name" value="DELTA ADAPTIN-RELATED"/>
    <property type="match status" value="1"/>
</dbReference>
<dbReference type="InterPro" id="IPR016024">
    <property type="entry name" value="ARM-type_fold"/>
</dbReference>
<evidence type="ECO:0000313" key="8">
    <source>
        <dbReference type="EMBL" id="KAL0485649.1"/>
    </source>
</evidence>
<comment type="subcellular location">
    <subcellularLocation>
        <location evidence="1">Endomembrane system</location>
    </subcellularLocation>
</comment>
<comment type="similarity">
    <text evidence="2">Belongs to the adaptor complexes large subunit family.</text>
</comment>
<dbReference type="GO" id="GO:0010008">
    <property type="term" value="C:endosome membrane"/>
    <property type="evidence" value="ECO:0007669"/>
    <property type="project" value="TreeGrafter"/>
</dbReference>
<evidence type="ECO:0000256" key="5">
    <source>
        <dbReference type="ARBA" id="ARBA00022927"/>
    </source>
</evidence>
<feature type="domain" description="Clathrin/coatomer adaptor adaptin-like N-terminal" evidence="7">
    <location>
        <begin position="1"/>
        <end position="200"/>
    </location>
</feature>
<dbReference type="EMBL" id="JAOPGA020001155">
    <property type="protein sequence ID" value="KAL0485649.1"/>
    <property type="molecule type" value="Genomic_DNA"/>
</dbReference>
<reference evidence="8 9" key="1">
    <citation type="submission" date="2024-03" db="EMBL/GenBank/DDBJ databases">
        <title>The Acrasis kona genome and developmental transcriptomes reveal deep origins of eukaryotic multicellular pathways.</title>
        <authorList>
            <person name="Sheikh S."/>
            <person name="Fu C.-J."/>
            <person name="Brown M.W."/>
            <person name="Baldauf S.L."/>
        </authorList>
    </citation>
    <scope>NUCLEOTIDE SEQUENCE [LARGE SCALE GENOMIC DNA]</scope>
    <source>
        <strain evidence="8 9">ATCC MYA-3509</strain>
    </source>
</reference>
<dbReference type="Gene3D" id="1.25.10.10">
    <property type="entry name" value="Leucine-rich Repeat Variant"/>
    <property type="match status" value="1"/>
</dbReference>
<gene>
    <name evidence="8" type="ORF">AKO1_011890</name>
</gene>
<dbReference type="Proteomes" id="UP001431209">
    <property type="component" value="Unassembled WGS sequence"/>
</dbReference>